<feature type="compositionally biased region" description="Pro residues" evidence="1">
    <location>
        <begin position="42"/>
        <end position="62"/>
    </location>
</feature>
<gene>
    <name evidence="3" type="ORF">TELCIR_10458</name>
</gene>
<sequence>MLYNSGLILLVVISLFPTYEAYPYPFPYYPMMGEGSLMMERPGPPMGPPGPPPGPPGPPMGPDPMIEPQIGPPPVMGPFGPQNQIQDELEGEAIGGLLGAVVGAL</sequence>
<protein>
    <recommendedName>
        <fullName evidence="5">Collagen triple helix repeat protein</fullName>
    </recommendedName>
</protein>
<evidence type="ECO:0000256" key="1">
    <source>
        <dbReference type="SAM" id="MobiDB-lite"/>
    </source>
</evidence>
<evidence type="ECO:0000313" key="3">
    <source>
        <dbReference type="EMBL" id="PIO67785.1"/>
    </source>
</evidence>
<reference evidence="3 4" key="1">
    <citation type="submission" date="2015-09" db="EMBL/GenBank/DDBJ databases">
        <title>Draft genome of the parasitic nematode Teladorsagia circumcincta isolate WARC Sus (inbred).</title>
        <authorList>
            <person name="Mitreva M."/>
        </authorList>
    </citation>
    <scope>NUCLEOTIDE SEQUENCE [LARGE SCALE GENOMIC DNA]</scope>
    <source>
        <strain evidence="3 4">S</strain>
    </source>
</reference>
<feature type="chain" id="PRO_5013674935" description="Collagen triple helix repeat protein" evidence="2">
    <location>
        <begin position="22"/>
        <end position="105"/>
    </location>
</feature>
<dbReference type="Proteomes" id="UP000230423">
    <property type="component" value="Unassembled WGS sequence"/>
</dbReference>
<proteinExistence type="predicted"/>
<name>A0A2G9UC35_TELCI</name>
<feature type="region of interest" description="Disordered" evidence="1">
    <location>
        <begin position="39"/>
        <end position="84"/>
    </location>
</feature>
<accession>A0A2G9UC35</accession>
<organism evidence="3 4">
    <name type="scientific">Teladorsagia circumcincta</name>
    <name type="common">Brown stomach worm</name>
    <name type="synonym">Ostertagia circumcincta</name>
    <dbReference type="NCBI Taxonomy" id="45464"/>
    <lineage>
        <taxon>Eukaryota</taxon>
        <taxon>Metazoa</taxon>
        <taxon>Ecdysozoa</taxon>
        <taxon>Nematoda</taxon>
        <taxon>Chromadorea</taxon>
        <taxon>Rhabditida</taxon>
        <taxon>Rhabditina</taxon>
        <taxon>Rhabditomorpha</taxon>
        <taxon>Strongyloidea</taxon>
        <taxon>Trichostrongylidae</taxon>
        <taxon>Teladorsagia</taxon>
    </lineage>
</organism>
<keyword evidence="4" id="KW-1185">Reference proteome</keyword>
<feature type="signal peptide" evidence="2">
    <location>
        <begin position="1"/>
        <end position="21"/>
    </location>
</feature>
<keyword evidence="2" id="KW-0732">Signal</keyword>
<evidence type="ECO:0000313" key="4">
    <source>
        <dbReference type="Proteomes" id="UP000230423"/>
    </source>
</evidence>
<dbReference type="EMBL" id="KZ347413">
    <property type="protein sequence ID" value="PIO67785.1"/>
    <property type="molecule type" value="Genomic_DNA"/>
</dbReference>
<evidence type="ECO:0000256" key="2">
    <source>
        <dbReference type="SAM" id="SignalP"/>
    </source>
</evidence>
<evidence type="ECO:0008006" key="5">
    <source>
        <dbReference type="Google" id="ProtNLM"/>
    </source>
</evidence>
<dbReference type="AlphaFoldDB" id="A0A2G9UC35"/>